<dbReference type="AlphaFoldDB" id="A0A9P4NQD5"/>
<evidence type="ECO:0000313" key="2">
    <source>
        <dbReference type="EMBL" id="KAF2429528.1"/>
    </source>
</evidence>
<keyword evidence="1" id="KW-0732">Signal</keyword>
<dbReference type="EMBL" id="MU007046">
    <property type="protein sequence ID" value="KAF2429528.1"/>
    <property type="molecule type" value="Genomic_DNA"/>
</dbReference>
<protein>
    <submittedName>
        <fullName evidence="2">Uncharacterized protein</fullName>
    </submittedName>
</protein>
<accession>A0A9P4NQD5</accession>
<evidence type="ECO:0000313" key="3">
    <source>
        <dbReference type="Proteomes" id="UP000800235"/>
    </source>
</evidence>
<name>A0A9P4NQD5_9PEZI</name>
<dbReference type="Proteomes" id="UP000800235">
    <property type="component" value="Unassembled WGS sequence"/>
</dbReference>
<sequence>MQFSLSFSLLALATTVLGQLTPFSIDGALDDAIADPSCTGINCGGTMSVNGYTVIIPKNSLIAFPATFVPFKALADQIFNYRGLEVIIDGNMKGTQHIAGLVSISQFQLEAGMGRIASVNNDGRITIVNGPTIRINDPNAVYSVGYNLDPFFTADDENPSITAFSGFPMCVPRSATDALCPSSNRPLTAGAPQTSFQAPDPLVMAPFLPGDFLSWSGRKVGNEIICYAIVAENIQITTTGIPTYIRMEDAIIGVYNPDLIGAVEFADTRFIGMLSDSTASVSMFALDVDPCSGTETERLIGNAVPRVGDARNKFIWRADSTTLSKYTREYIVKVNSGQKETKNGIQAGQYVQPVTEWIQPEANIPGQELPPLSFGQFTHLTLGAGKYVEGDETIFGALDPFPGATQPPPSACSATPPSLTETPVANAGIDQTLIAGSLVQLSATNSNNELTDLNLNFAWTFVSSVPTRVLTGANAIKNPYAAKASFVAPQSNTVYQFDVKICVKDDAGAPTTQCATDRVHITIQTKVSNANIKDVVTVDTYSWQSSQSGTISVACHSSVVDGTVTSMRLTGNTLPGGSVTMTAVGSTPGAFTYQSRSIKLPTSVTCTSNLGGAGTRTTTTQ</sequence>
<dbReference type="OrthoDB" id="2129641at2759"/>
<dbReference type="InterPro" id="IPR013783">
    <property type="entry name" value="Ig-like_fold"/>
</dbReference>
<gene>
    <name evidence="2" type="ORF">EJ08DRAFT_698246</name>
</gene>
<keyword evidence="3" id="KW-1185">Reference proteome</keyword>
<evidence type="ECO:0000256" key="1">
    <source>
        <dbReference type="SAM" id="SignalP"/>
    </source>
</evidence>
<feature type="chain" id="PRO_5040481704" evidence="1">
    <location>
        <begin position="19"/>
        <end position="621"/>
    </location>
</feature>
<dbReference type="Gene3D" id="2.60.40.10">
    <property type="entry name" value="Immunoglobulins"/>
    <property type="match status" value="1"/>
</dbReference>
<organism evidence="2 3">
    <name type="scientific">Tothia fuscella</name>
    <dbReference type="NCBI Taxonomy" id="1048955"/>
    <lineage>
        <taxon>Eukaryota</taxon>
        <taxon>Fungi</taxon>
        <taxon>Dikarya</taxon>
        <taxon>Ascomycota</taxon>
        <taxon>Pezizomycotina</taxon>
        <taxon>Dothideomycetes</taxon>
        <taxon>Pleosporomycetidae</taxon>
        <taxon>Venturiales</taxon>
        <taxon>Cylindrosympodiaceae</taxon>
        <taxon>Tothia</taxon>
    </lineage>
</organism>
<feature type="signal peptide" evidence="1">
    <location>
        <begin position="1"/>
        <end position="18"/>
    </location>
</feature>
<comment type="caution">
    <text evidence="2">The sequence shown here is derived from an EMBL/GenBank/DDBJ whole genome shotgun (WGS) entry which is preliminary data.</text>
</comment>
<proteinExistence type="predicted"/>
<reference evidence="2" key="1">
    <citation type="journal article" date="2020" name="Stud. Mycol.">
        <title>101 Dothideomycetes genomes: a test case for predicting lifestyles and emergence of pathogens.</title>
        <authorList>
            <person name="Haridas S."/>
            <person name="Albert R."/>
            <person name="Binder M."/>
            <person name="Bloem J."/>
            <person name="Labutti K."/>
            <person name="Salamov A."/>
            <person name="Andreopoulos B."/>
            <person name="Baker S."/>
            <person name="Barry K."/>
            <person name="Bills G."/>
            <person name="Bluhm B."/>
            <person name="Cannon C."/>
            <person name="Castanera R."/>
            <person name="Culley D."/>
            <person name="Daum C."/>
            <person name="Ezra D."/>
            <person name="Gonzalez J."/>
            <person name="Henrissat B."/>
            <person name="Kuo A."/>
            <person name="Liang C."/>
            <person name="Lipzen A."/>
            <person name="Lutzoni F."/>
            <person name="Magnuson J."/>
            <person name="Mondo S."/>
            <person name="Nolan M."/>
            <person name="Ohm R."/>
            <person name="Pangilinan J."/>
            <person name="Park H.-J."/>
            <person name="Ramirez L."/>
            <person name="Alfaro M."/>
            <person name="Sun H."/>
            <person name="Tritt A."/>
            <person name="Yoshinaga Y."/>
            <person name="Zwiers L.-H."/>
            <person name="Turgeon B."/>
            <person name="Goodwin S."/>
            <person name="Spatafora J."/>
            <person name="Crous P."/>
            <person name="Grigoriev I."/>
        </authorList>
    </citation>
    <scope>NUCLEOTIDE SEQUENCE</scope>
    <source>
        <strain evidence="2">CBS 130266</strain>
    </source>
</reference>